<keyword evidence="2" id="KW-0812">Transmembrane</keyword>
<keyword evidence="2" id="KW-0472">Membrane</keyword>
<gene>
    <name evidence="4" type="ORF">N7468_008437</name>
</gene>
<reference evidence="4" key="2">
    <citation type="journal article" date="2023" name="IMA Fungus">
        <title>Comparative genomic study of the Penicillium genus elucidates a diverse pangenome and 15 lateral gene transfer events.</title>
        <authorList>
            <person name="Petersen C."/>
            <person name="Sorensen T."/>
            <person name="Nielsen M.R."/>
            <person name="Sondergaard T.E."/>
            <person name="Sorensen J.L."/>
            <person name="Fitzpatrick D.A."/>
            <person name="Frisvad J.C."/>
            <person name="Nielsen K.L."/>
        </authorList>
    </citation>
    <scope>NUCLEOTIDE SEQUENCE</scope>
    <source>
        <strain evidence="4">IBT 19713</strain>
    </source>
</reference>
<feature type="region of interest" description="Disordered" evidence="1">
    <location>
        <begin position="209"/>
        <end position="235"/>
    </location>
</feature>
<dbReference type="Proteomes" id="UP001150941">
    <property type="component" value="Unassembled WGS sequence"/>
</dbReference>
<feature type="transmembrane region" description="Helical" evidence="2">
    <location>
        <begin position="145"/>
        <end position="168"/>
    </location>
</feature>
<reference evidence="4" key="1">
    <citation type="submission" date="2022-11" db="EMBL/GenBank/DDBJ databases">
        <authorList>
            <person name="Petersen C."/>
        </authorList>
    </citation>
    <scope>NUCLEOTIDE SEQUENCE</scope>
    <source>
        <strain evidence="4">IBT 19713</strain>
    </source>
</reference>
<keyword evidence="3" id="KW-0732">Signal</keyword>
<feature type="region of interest" description="Disordered" evidence="1">
    <location>
        <begin position="115"/>
        <end position="142"/>
    </location>
</feature>
<feature type="compositionally biased region" description="Low complexity" evidence="1">
    <location>
        <begin position="121"/>
        <end position="137"/>
    </location>
</feature>
<dbReference type="AlphaFoldDB" id="A0A9W9TJV4"/>
<feature type="signal peptide" evidence="3">
    <location>
        <begin position="1"/>
        <end position="29"/>
    </location>
</feature>
<name>A0A9W9TJV4_9EURO</name>
<evidence type="ECO:0000256" key="3">
    <source>
        <dbReference type="SAM" id="SignalP"/>
    </source>
</evidence>
<accession>A0A9W9TJV4</accession>
<dbReference type="GeneID" id="83205036"/>
<evidence type="ECO:0000256" key="1">
    <source>
        <dbReference type="SAM" id="MobiDB-lite"/>
    </source>
</evidence>
<organism evidence="4 5">
    <name type="scientific">Penicillium chermesinum</name>
    <dbReference type="NCBI Taxonomy" id="63820"/>
    <lineage>
        <taxon>Eukaryota</taxon>
        <taxon>Fungi</taxon>
        <taxon>Dikarya</taxon>
        <taxon>Ascomycota</taxon>
        <taxon>Pezizomycotina</taxon>
        <taxon>Eurotiomycetes</taxon>
        <taxon>Eurotiomycetidae</taxon>
        <taxon>Eurotiales</taxon>
        <taxon>Aspergillaceae</taxon>
        <taxon>Penicillium</taxon>
    </lineage>
</organism>
<dbReference type="EMBL" id="JAPQKS010000006">
    <property type="protein sequence ID" value="KAJ5223895.1"/>
    <property type="molecule type" value="Genomic_DNA"/>
</dbReference>
<keyword evidence="2" id="KW-1133">Transmembrane helix</keyword>
<proteinExistence type="predicted"/>
<evidence type="ECO:0000256" key="2">
    <source>
        <dbReference type="SAM" id="Phobius"/>
    </source>
</evidence>
<keyword evidence="5" id="KW-1185">Reference proteome</keyword>
<evidence type="ECO:0000313" key="5">
    <source>
        <dbReference type="Proteomes" id="UP001150941"/>
    </source>
</evidence>
<protein>
    <submittedName>
        <fullName evidence="4">Uncharacterized protein</fullName>
    </submittedName>
</protein>
<dbReference type="RefSeq" id="XP_058328078.1">
    <property type="nucleotide sequence ID" value="XM_058477733.1"/>
</dbReference>
<dbReference type="OrthoDB" id="5215637at2759"/>
<feature type="chain" id="PRO_5040872495" evidence="3">
    <location>
        <begin position="30"/>
        <end position="235"/>
    </location>
</feature>
<evidence type="ECO:0000313" key="4">
    <source>
        <dbReference type="EMBL" id="KAJ5223895.1"/>
    </source>
</evidence>
<comment type="caution">
    <text evidence="4">The sequence shown here is derived from an EMBL/GenBank/DDBJ whole genome shotgun (WGS) entry which is preliminary data.</text>
</comment>
<sequence>MTGMAKAGPLKEFAIRVIFLGALVSMTSATQCYYPDGSPSNDVPCQSGTDTTWCCSPKSACLDNGLCLNLVQPYQLSRGSCTAKSGYGTPEDNFPCPDYCSFAALSTLSSNGDTSPFVQNSTSGSSTSSPTGSASSGQHSDSKDAAIGAGVGVPLGVLLILALAWGFIERRKRKRFSSQAITPQTVPSFQDTSQSQKGSYGGYYSNDIGMRELSSSTPTTGLAELYEQQHDTPRQ</sequence>